<keyword evidence="9" id="KW-0406">Ion transport</keyword>
<keyword evidence="9" id="KW-0375">Hydrogen ion transport</keyword>
<comment type="similarity">
    <text evidence="2 9">Belongs to the ATPase C chain family.</text>
</comment>
<dbReference type="AlphaFoldDB" id="A0A4R3M1B5"/>
<dbReference type="CDD" id="cd18182">
    <property type="entry name" value="ATP-synt_Fo_c_ATP5G3"/>
    <property type="match status" value="1"/>
</dbReference>
<dbReference type="GO" id="GO:0005886">
    <property type="term" value="C:plasma membrane"/>
    <property type="evidence" value="ECO:0007669"/>
    <property type="project" value="UniProtKB-SubCell"/>
</dbReference>
<dbReference type="RefSeq" id="WP_132030360.1">
    <property type="nucleotide sequence ID" value="NZ_SMAI01000002.1"/>
</dbReference>
<dbReference type="Proteomes" id="UP000294664">
    <property type="component" value="Unassembled WGS sequence"/>
</dbReference>
<feature type="transmembrane region" description="Helical" evidence="9">
    <location>
        <begin position="6"/>
        <end position="29"/>
    </location>
</feature>
<dbReference type="GO" id="GO:0008289">
    <property type="term" value="F:lipid binding"/>
    <property type="evidence" value="ECO:0007669"/>
    <property type="project" value="UniProtKB-KW"/>
</dbReference>
<evidence type="ECO:0000256" key="2">
    <source>
        <dbReference type="ARBA" id="ARBA00006704"/>
    </source>
</evidence>
<feature type="transmembrane region" description="Helical" evidence="9">
    <location>
        <begin position="50"/>
        <end position="74"/>
    </location>
</feature>
<dbReference type="PANTHER" id="PTHR10031">
    <property type="entry name" value="ATP SYNTHASE LIPID-BINDING PROTEIN, MITOCHONDRIAL"/>
    <property type="match status" value="1"/>
</dbReference>
<dbReference type="GO" id="GO:0033177">
    <property type="term" value="C:proton-transporting two-sector ATPase complex, proton-transporting domain"/>
    <property type="evidence" value="ECO:0007669"/>
    <property type="project" value="InterPro"/>
</dbReference>
<comment type="subcellular location">
    <subcellularLocation>
        <location evidence="9">Cell membrane</location>
        <topology evidence="9">Multi-pass membrane protein</topology>
    </subcellularLocation>
    <subcellularLocation>
        <location evidence="1">Membrane</location>
        <topology evidence="1">Multi-pass membrane protein</topology>
    </subcellularLocation>
</comment>
<keyword evidence="7 9" id="KW-0472">Membrane</keyword>
<proteinExistence type="inferred from homology"/>
<evidence type="ECO:0000259" key="10">
    <source>
        <dbReference type="Pfam" id="PF00137"/>
    </source>
</evidence>
<dbReference type="InterPro" id="IPR035921">
    <property type="entry name" value="F/V-ATP_Csub_sf"/>
</dbReference>
<accession>A0A4R3M1B5</accession>
<dbReference type="EMBL" id="SMAI01000002">
    <property type="protein sequence ID" value="TCT06894.1"/>
    <property type="molecule type" value="Genomic_DNA"/>
</dbReference>
<sequence length="75" mass="7373">MEADAAKYLGAGLACLGMGLAGIGVGNIFGNFLSGALRNPSAADGQFARAFIGAALAEGLGIFSLVVALVLLFVA</sequence>
<evidence type="ECO:0000313" key="11">
    <source>
        <dbReference type="EMBL" id="TCT06894.1"/>
    </source>
</evidence>
<organism evidence="11 12">
    <name type="scientific">Aquabacter spiritensis</name>
    <dbReference type="NCBI Taxonomy" id="933073"/>
    <lineage>
        <taxon>Bacteria</taxon>
        <taxon>Pseudomonadati</taxon>
        <taxon>Pseudomonadota</taxon>
        <taxon>Alphaproteobacteria</taxon>
        <taxon>Hyphomicrobiales</taxon>
        <taxon>Xanthobacteraceae</taxon>
        <taxon>Aquabacter</taxon>
    </lineage>
</organism>
<dbReference type="GO" id="GO:0046933">
    <property type="term" value="F:proton-transporting ATP synthase activity, rotational mechanism"/>
    <property type="evidence" value="ECO:0007669"/>
    <property type="project" value="UniProtKB-UniRule"/>
</dbReference>
<keyword evidence="8 9" id="KW-0066">ATP synthesis</keyword>
<evidence type="ECO:0000256" key="9">
    <source>
        <dbReference type="HAMAP-Rule" id="MF_01396"/>
    </source>
</evidence>
<evidence type="ECO:0000256" key="8">
    <source>
        <dbReference type="ARBA" id="ARBA00023310"/>
    </source>
</evidence>
<name>A0A4R3M1B5_9HYPH</name>
<feature type="site" description="Reversibly protonated during proton transport" evidence="9">
    <location>
        <position position="58"/>
    </location>
</feature>
<evidence type="ECO:0000256" key="4">
    <source>
        <dbReference type="ARBA" id="ARBA00022692"/>
    </source>
</evidence>
<dbReference type="Gene3D" id="1.20.20.10">
    <property type="entry name" value="F1F0 ATP synthase subunit C"/>
    <property type="match status" value="1"/>
</dbReference>
<dbReference type="GO" id="GO:0045259">
    <property type="term" value="C:proton-transporting ATP synthase complex"/>
    <property type="evidence" value="ECO:0007669"/>
    <property type="project" value="UniProtKB-KW"/>
</dbReference>
<keyword evidence="9" id="KW-0813">Transport</keyword>
<dbReference type="PRINTS" id="PR00124">
    <property type="entry name" value="ATPASEC"/>
</dbReference>
<evidence type="ECO:0000256" key="6">
    <source>
        <dbReference type="ARBA" id="ARBA00023121"/>
    </source>
</evidence>
<dbReference type="InterPro" id="IPR000454">
    <property type="entry name" value="ATP_synth_F0_csu"/>
</dbReference>
<evidence type="ECO:0000256" key="1">
    <source>
        <dbReference type="ARBA" id="ARBA00004141"/>
    </source>
</evidence>
<reference evidence="11 12" key="1">
    <citation type="submission" date="2019-03" db="EMBL/GenBank/DDBJ databases">
        <title>Genomic Encyclopedia of Type Strains, Phase IV (KMG-IV): sequencing the most valuable type-strain genomes for metagenomic binning, comparative biology and taxonomic classification.</title>
        <authorList>
            <person name="Goeker M."/>
        </authorList>
    </citation>
    <scope>NUCLEOTIDE SEQUENCE [LARGE SCALE GENOMIC DNA]</scope>
    <source>
        <strain evidence="11 12">DSM 9035</strain>
    </source>
</reference>
<dbReference type="InterPro" id="IPR038662">
    <property type="entry name" value="ATP_synth_F0_csu_sf"/>
</dbReference>
<evidence type="ECO:0000313" key="12">
    <source>
        <dbReference type="Proteomes" id="UP000294664"/>
    </source>
</evidence>
<gene>
    <name evidence="9" type="primary">atpE</name>
    <name evidence="11" type="ORF">EDC64_102375</name>
</gene>
<feature type="domain" description="V-ATPase proteolipid subunit C-like" evidence="10">
    <location>
        <begin position="9"/>
        <end position="71"/>
    </location>
</feature>
<dbReference type="Pfam" id="PF00137">
    <property type="entry name" value="ATP-synt_C"/>
    <property type="match status" value="1"/>
</dbReference>
<protein>
    <recommendedName>
        <fullName evidence="9">ATP synthase subunit c</fullName>
    </recommendedName>
    <alternativeName>
        <fullName evidence="9">ATP synthase F(0) sector subunit c</fullName>
    </alternativeName>
    <alternativeName>
        <fullName evidence="9">F-type ATPase subunit c</fullName>
        <shortName evidence="9">F-ATPase subunit c</shortName>
    </alternativeName>
    <alternativeName>
        <fullName evidence="9">Lipid-binding protein</fullName>
    </alternativeName>
</protein>
<keyword evidence="3 9" id="KW-0138">CF(0)</keyword>
<dbReference type="NCBIfam" id="NF005733">
    <property type="entry name" value="PRK07558.1"/>
    <property type="match status" value="1"/>
</dbReference>
<evidence type="ECO:0000256" key="3">
    <source>
        <dbReference type="ARBA" id="ARBA00022547"/>
    </source>
</evidence>
<comment type="function">
    <text evidence="9">Key component of the F(0) channel; it plays a direct role in translocation across the membrane. A homomeric c-ring of between 10-14 subunits forms the central stalk rotor element with the F(1) delta and epsilon subunits.</text>
</comment>
<evidence type="ECO:0000256" key="5">
    <source>
        <dbReference type="ARBA" id="ARBA00022989"/>
    </source>
</evidence>
<dbReference type="SUPFAM" id="SSF81333">
    <property type="entry name" value="F1F0 ATP synthase subunit C"/>
    <property type="match status" value="1"/>
</dbReference>
<keyword evidence="6 9" id="KW-0446">Lipid-binding</keyword>
<keyword evidence="12" id="KW-1185">Reference proteome</keyword>
<dbReference type="OrthoDB" id="9811093at2"/>
<comment type="function">
    <text evidence="9">F(1)F(0) ATP synthase produces ATP from ADP in the presence of a proton or sodium gradient. F-type ATPases consist of two structural domains, F(1) containing the extramembraneous catalytic core and F(0) containing the membrane proton channel, linked together by a central stalk and a peripheral stalk. During catalysis, ATP synthesis in the catalytic domain of F(1) is coupled via a rotary mechanism of the central stalk subunits to proton translocation.</text>
</comment>
<dbReference type="InterPro" id="IPR002379">
    <property type="entry name" value="ATPase_proteolipid_c-like_dom"/>
</dbReference>
<dbReference type="HAMAP" id="MF_01396">
    <property type="entry name" value="ATP_synth_c_bact"/>
    <property type="match status" value="1"/>
</dbReference>
<keyword evidence="5 9" id="KW-1133">Transmembrane helix</keyword>
<keyword evidence="4 9" id="KW-0812">Transmembrane</keyword>
<evidence type="ECO:0000256" key="7">
    <source>
        <dbReference type="ARBA" id="ARBA00023136"/>
    </source>
</evidence>
<dbReference type="PANTHER" id="PTHR10031:SF0">
    <property type="entry name" value="ATPASE PROTEIN 9"/>
    <property type="match status" value="1"/>
</dbReference>
<keyword evidence="9" id="KW-1003">Cell membrane</keyword>
<comment type="caution">
    <text evidence="11">The sequence shown here is derived from an EMBL/GenBank/DDBJ whole genome shotgun (WGS) entry which is preliminary data.</text>
</comment>